<organism evidence="2 3">
    <name type="scientific">Sphingomonas melonis</name>
    <dbReference type="NCBI Taxonomy" id="152682"/>
    <lineage>
        <taxon>Bacteria</taxon>
        <taxon>Pseudomonadati</taxon>
        <taxon>Pseudomonadota</taxon>
        <taxon>Alphaproteobacteria</taxon>
        <taxon>Sphingomonadales</taxon>
        <taxon>Sphingomonadaceae</taxon>
        <taxon>Sphingomonas</taxon>
    </lineage>
</organism>
<proteinExistence type="predicted"/>
<protein>
    <recommendedName>
        <fullName evidence="4">Terminase small subunit</fullName>
    </recommendedName>
</protein>
<dbReference type="EMBL" id="JACCBY010000006">
    <property type="protein sequence ID" value="NYD91634.1"/>
    <property type="molecule type" value="Genomic_DNA"/>
</dbReference>
<dbReference type="Proteomes" id="UP000517753">
    <property type="component" value="Unassembled WGS sequence"/>
</dbReference>
<sequence length="171" mass="18946">MTTDVKKPRRQRADSKEAAVKDMFNGERVITPPDDTFLQPGELVIFNEIIAELPKGEWTDHMIRIAADLARMMTDLRAEGDAIRREGSVVTGAAGGPIRNPRCAQFASLEASIARTRRSLAIHSRAKGGMDTQAIARRRELQRGHEAFPLDDDDEGLLARPPADFDFNGVH</sequence>
<keyword evidence="3" id="KW-1185">Reference proteome</keyword>
<dbReference type="AlphaFoldDB" id="A0A7Y9FQL8"/>
<reference evidence="2 3" key="2">
    <citation type="submission" date="2020-08" db="EMBL/GenBank/DDBJ databases">
        <title>The Agave Microbiome: Exploring the role of microbial communities in plant adaptations to desert environments.</title>
        <authorList>
            <person name="Partida-Martinez L.P."/>
        </authorList>
    </citation>
    <scope>NUCLEOTIDE SEQUENCE [LARGE SCALE GENOMIC DNA]</scope>
    <source>
        <strain evidence="2 3">AS2.3</strain>
    </source>
</reference>
<dbReference type="RefSeq" id="WP_179510051.1">
    <property type="nucleotide sequence ID" value="NZ_JACCBY010000006.1"/>
</dbReference>
<evidence type="ECO:0008006" key="4">
    <source>
        <dbReference type="Google" id="ProtNLM"/>
    </source>
</evidence>
<name>A0A7Y9FQL8_9SPHN</name>
<evidence type="ECO:0000313" key="3">
    <source>
        <dbReference type="Proteomes" id="UP000517753"/>
    </source>
</evidence>
<gene>
    <name evidence="2" type="ORF">HD841_003450</name>
</gene>
<evidence type="ECO:0000256" key="1">
    <source>
        <dbReference type="SAM" id="MobiDB-lite"/>
    </source>
</evidence>
<evidence type="ECO:0000313" key="2">
    <source>
        <dbReference type="EMBL" id="NYD91634.1"/>
    </source>
</evidence>
<feature type="region of interest" description="Disordered" evidence="1">
    <location>
        <begin position="147"/>
        <end position="171"/>
    </location>
</feature>
<comment type="caution">
    <text evidence="2">The sequence shown here is derived from an EMBL/GenBank/DDBJ whole genome shotgun (WGS) entry which is preliminary data.</text>
</comment>
<reference evidence="2 3" key="1">
    <citation type="submission" date="2020-07" db="EMBL/GenBank/DDBJ databases">
        <authorList>
            <person name="Partida-Martinez L."/>
            <person name="Huntemann M."/>
            <person name="Clum A."/>
            <person name="Wang J."/>
            <person name="Palaniappan K."/>
            <person name="Ritter S."/>
            <person name="Chen I.-M."/>
            <person name="Stamatis D."/>
            <person name="Reddy T."/>
            <person name="O'Malley R."/>
            <person name="Daum C."/>
            <person name="Shapiro N."/>
            <person name="Ivanova N."/>
            <person name="Kyrpides N."/>
            <person name="Woyke T."/>
        </authorList>
    </citation>
    <scope>NUCLEOTIDE SEQUENCE [LARGE SCALE GENOMIC DNA]</scope>
    <source>
        <strain evidence="2 3">AS2.3</strain>
    </source>
</reference>
<accession>A0A7Y9FQL8</accession>